<dbReference type="AlphaFoldDB" id="A0A3M7QDZ6"/>
<keyword evidence="2" id="KW-1185">Reference proteome</keyword>
<dbReference type="EMBL" id="REGN01006453">
    <property type="protein sequence ID" value="RNA09503.1"/>
    <property type="molecule type" value="Genomic_DNA"/>
</dbReference>
<protein>
    <submittedName>
        <fullName evidence="1">Uncharacterized protein</fullName>
    </submittedName>
</protein>
<evidence type="ECO:0000313" key="2">
    <source>
        <dbReference type="Proteomes" id="UP000276133"/>
    </source>
</evidence>
<sequence length="110" mass="12886">MLKGKLLAISFSCLTNSVVELPQDFKLLKFKIENFKLKTFDSIAKKQPHKGIHPLLRKSFNFVWNICLKIKNFMTVNDHIKRVVRPIRQVTSDKSFPINHDPTIFYLTIN</sequence>
<dbReference type="Proteomes" id="UP000276133">
    <property type="component" value="Unassembled WGS sequence"/>
</dbReference>
<proteinExistence type="predicted"/>
<comment type="caution">
    <text evidence="1">The sequence shown here is derived from an EMBL/GenBank/DDBJ whole genome shotgun (WGS) entry which is preliminary data.</text>
</comment>
<evidence type="ECO:0000313" key="1">
    <source>
        <dbReference type="EMBL" id="RNA09503.1"/>
    </source>
</evidence>
<name>A0A3M7QDZ6_BRAPC</name>
<accession>A0A3M7QDZ6</accession>
<gene>
    <name evidence="1" type="ORF">BpHYR1_018462</name>
</gene>
<reference evidence="1 2" key="1">
    <citation type="journal article" date="2018" name="Sci. Rep.">
        <title>Genomic signatures of local adaptation to the degree of environmental predictability in rotifers.</title>
        <authorList>
            <person name="Franch-Gras L."/>
            <person name="Hahn C."/>
            <person name="Garcia-Roger E.M."/>
            <person name="Carmona M.J."/>
            <person name="Serra M."/>
            <person name="Gomez A."/>
        </authorList>
    </citation>
    <scope>NUCLEOTIDE SEQUENCE [LARGE SCALE GENOMIC DNA]</scope>
    <source>
        <strain evidence="1">HYR1</strain>
    </source>
</reference>
<organism evidence="1 2">
    <name type="scientific">Brachionus plicatilis</name>
    <name type="common">Marine rotifer</name>
    <name type="synonym">Brachionus muelleri</name>
    <dbReference type="NCBI Taxonomy" id="10195"/>
    <lineage>
        <taxon>Eukaryota</taxon>
        <taxon>Metazoa</taxon>
        <taxon>Spiralia</taxon>
        <taxon>Gnathifera</taxon>
        <taxon>Rotifera</taxon>
        <taxon>Eurotatoria</taxon>
        <taxon>Monogononta</taxon>
        <taxon>Pseudotrocha</taxon>
        <taxon>Ploima</taxon>
        <taxon>Brachionidae</taxon>
        <taxon>Brachionus</taxon>
    </lineage>
</organism>